<dbReference type="EMBL" id="JATAAI010000016">
    <property type="protein sequence ID" value="KAK1740308.1"/>
    <property type="molecule type" value="Genomic_DNA"/>
</dbReference>
<reference evidence="1" key="1">
    <citation type="submission" date="2023-06" db="EMBL/GenBank/DDBJ databases">
        <title>Survivors Of The Sea: Transcriptome response of Skeletonema marinoi to long-term dormancy.</title>
        <authorList>
            <person name="Pinder M.I.M."/>
            <person name="Kourtchenko O."/>
            <person name="Robertson E.K."/>
            <person name="Larsson T."/>
            <person name="Maumus F."/>
            <person name="Osuna-Cruz C.M."/>
            <person name="Vancaester E."/>
            <person name="Stenow R."/>
            <person name="Vandepoele K."/>
            <person name="Ploug H."/>
            <person name="Bruchert V."/>
            <person name="Godhe A."/>
            <person name="Topel M."/>
        </authorList>
    </citation>
    <scope>NUCLEOTIDE SEQUENCE</scope>
    <source>
        <strain evidence="1">R05AC</strain>
    </source>
</reference>
<dbReference type="Proteomes" id="UP001224775">
    <property type="component" value="Unassembled WGS sequence"/>
</dbReference>
<sequence length="159" mass="18073">MFKLRYSRKACIIEWDSASFTDCRPCEANAIEEEIIELVQALEFGPEWCEGVDSLTLEKANEEARLVCEREVLEALDGFDNLPHASTMWDEYKESNTVDLKLRDWGDERVTDANRKKNKDGTVSYEAHTIHFADPYGGLCNVVQLDIKVEVVPADKAAK</sequence>
<evidence type="ECO:0000313" key="2">
    <source>
        <dbReference type="Proteomes" id="UP001224775"/>
    </source>
</evidence>
<comment type="caution">
    <text evidence="1">The sequence shown here is derived from an EMBL/GenBank/DDBJ whole genome shotgun (WGS) entry which is preliminary data.</text>
</comment>
<dbReference type="AlphaFoldDB" id="A0AAD9DC23"/>
<gene>
    <name evidence="1" type="ORF">QTG54_009258</name>
</gene>
<accession>A0AAD9DC23</accession>
<keyword evidence="2" id="KW-1185">Reference proteome</keyword>
<protein>
    <submittedName>
        <fullName evidence="1">Uncharacterized protein</fullName>
    </submittedName>
</protein>
<proteinExistence type="predicted"/>
<name>A0AAD9DC23_9STRA</name>
<organism evidence="1 2">
    <name type="scientific">Skeletonema marinoi</name>
    <dbReference type="NCBI Taxonomy" id="267567"/>
    <lineage>
        <taxon>Eukaryota</taxon>
        <taxon>Sar</taxon>
        <taxon>Stramenopiles</taxon>
        <taxon>Ochrophyta</taxon>
        <taxon>Bacillariophyta</taxon>
        <taxon>Coscinodiscophyceae</taxon>
        <taxon>Thalassiosirophycidae</taxon>
        <taxon>Thalassiosirales</taxon>
        <taxon>Skeletonemataceae</taxon>
        <taxon>Skeletonema</taxon>
        <taxon>Skeletonema marinoi-dohrnii complex</taxon>
    </lineage>
</organism>
<evidence type="ECO:0000313" key="1">
    <source>
        <dbReference type="EMBL" id="KAK1740308.1"/>
    </source>
</evidence>